<dbReference type="GO" id="GO:0022857">
    <property type="term" value="F:transmembrane transporter activity"/>
    <property type="evidence" value="ECO:0007669"/>
    <property type="project" value="InterPro"/>
</dbReference>
<dbReference type="Proteomes" id="UP000824090">
    <property type="component" value="Unassembled WGS sequence"/>
</dbReference>
<gene>
    <name evidence="8" type="ORF">IAC50_06475</name>
</gene>
<dbReference type="PROSITE" id="PS50850">
    <property type="entry name" value="MFS"/>
    <property type="match status" value="1"/>
</dbReference>
<reference evidence="8" key="1">
    <citation type="submission" date="2020-10" db="EMBL/GenBank/DDBJ databases">
        <authorList>
            <person name="Gilroy R."/>
        </authorList>
    </citation>
    <scope>NUCLEOTIDE SEQUENCE</scope>
    <source>
        <strain evidence="8">ChiHcec3-6078</strain>
    </source>
</reference>
<protein>
    <submittedName>
        <fullName evidence="8">MFS transporter</fullName>
    </submittedName>
</protein>
<feature type="transmembrane region" description="Helical" evidence="6">
    <location>
        <begin position="340"/>
        <end position="360"/>
    </location>
</feature>
<name>A0A9D1I1A2_9FIRM</name>
<keyword evidence="4 6" id="KW-1133">Transmembrane helix</keyword>
<evidence type="ECO:0000256" key="5">
    <source>
        <dbReference type="ARBA" id="ARBA00023136"/>
    </source>
</evidence>
<feature type="transmembrane region" description="Helical" evidence="6">
    <location>
        <begin position="77"/>
        <end position="95"/>
    </location>
</feature>
<dbReference type="SUPFAM" id="SSF103473">
    <property type="entry name" value="MFS general substrate transporter"/>
    <property type="match status" value="1"/>
</dbReference>
<evidence type="ECO:0000256" key="2">
    <source>
        <dbReference type="ARBA" id="ARBA00022448"/>
    </source>
</evidence>
<keyword evidence="5 6" id="KW-0472">Membrane</keyword>
<feature type="transmembrane region" description="Helical" evidence="6">
    <location>
        <begin position="40"/>
        <end position="65"/>
    </location>
</feature>
<feature type="transmembrane region" description="Helical" evidence="6">
    <location>
        <begin position="214"/>
        <end position="238"/>
    </location>
</feature>
<feature type="transmembrane region" description="Helical" evidence="6">
    <location>
        <begin position="12"/>
        <end position="34"/>
    </location>
</feature>
<evidence type="ECO:0000256" key="3">
    <source>
        <dbReference type="ARBA" id="ARBA00022692"/>
    </source>
</evidence>
<accession>A0A9D1I1A2</accession>
<feature type="domain" description="Major facilitator superfamily (MFS) profile" evidence="7">
    <location>
        <begin position="11"/>
        <end position="389"/>
    </location>
</feature>
<keyword evidence="2" id="KW-0813">Transport</keyword>
<dbReference type="EMBL" id="DVMP01000121">
    <property type="protein sequence ID" value="HIU26117.1"/>
    <property type="molecule type" value="Genomic_DNA"/>
</dbReference>
<dbReference type="InterPro" id="IPR036259">
    <property type="entry name" value="MFS_trans_sf"/>
</dbReference>
<dbReference type="Pfam" id="PF07690">
    <property type="entry name" value="MFS_1"/>
    <property type="match status" value="1"/>
</dbReference>
<feature type="transmembrane region" description="Helical" evidence="6">
    <location>
        <begin position="244"/>
        <end position="265"/>
    </location>
</feature>
<proteinExistence type="predicted"/>
<dbReference type="PANTHER" id="PTHR23531">
    <property type="entry name" value="QUINOLENE RESISTANCE PROTEIN NORA"/>
    <property type="match status" value="1"/>
</dbReference>
<evidence type="ECO:0000256" key="1">
    <source>
        <dbReference type="ARBA" id="ARBA00004651"/>
    </source>
</evidence>
<feature type="transmembrane region" description="Helical" evidence="6">
    <location>
        <begin position="366"/>
        <end position="384"/>
    </location>
</feature>
<dbReference type="Gene3D" id="1.20.1250.20">
    <property type="entry name" value="MFS general substrate transporter like domains"/>
    <property type="match status" value="1"/>
</dbReference>
<reference evidence="8" key="2">
    <citation type="journal article" date="2021" name="PeerJ">
        <title>Extensive microbial diversity within the chicken gut microbiome revealed by metagenomics and culture.</title>
        <authorList>
            <person name="Gilroy R."/>
            <person name="Ravi A."/>
            <person name="Getino M."/>
            <person name="Pursley I."/>
            <person name="Horton D.L."/>
            <person name="Alikhan N.F."/>
            <person name="Baker D."/>
            <person name="Gharbi K."/>
            <person name="Hall N."/>
            <person name="Watson M."/>
            <person name="Adriaenssens E.M."/>
            <person name="Foster-Nyarko E."/>
            <person name="Jarju S."/>
            <person name="Secka A."/>
            <person name="Antonio M."/>
            <person name="Oren A."/>
            <person name="Chaudhuri R.R."/>
            <person name="La Ragione R."/>
            <person name="Hildebrand F."/>
            <person name="Pallen M.J."/>
        </authorList>
    </citation>
    <scope>NUCLEOTIDE SEQUENCE</scope>
    <source>
        <strain evidence="8">ChiHcec3-6078</strain>
    </source>
</reference>
<comment type="caution">
    <text evidence="8">The sequence shown here is derived from an EMBL/GenBank/DDBJ whole genome shotgun (WGS) entry which is preliminary data.</text>
</comment>
<feature type="transmembrane region" description="Helical" evidence="6">
    <location>
        <begin position="302"/>
        <end position="328"/>
    </location>
</feature>
<dbReference type="PANTHER" id="PTHR23531:SF1">
    <property type="entry name" value="QUINOLENE RESISTANCE PROTEIN NORA"/>
    <property type="match status" value="1"/>
</dbReference>
<sequence length="393" mass="42039">MTSKGRIYSRDIILILAASFFFMTCPMLVTPLITGFAGTLGAGAAMMGIIGGLMNICSLLCRPFMGNLADKVRKYNLACWGAIFLIAACVGYVFATDPLTVVLSRVINGLGFACCSICLSTWLSTLLPRDMIGSGMGLYGAMNALAMAVAPAVGVSVYQRLGYRAAFVLATVFALFIMVVIQFIKDKGEPETPENKRKTFLPPLKNMKLAEKGVIPIALIVMLFTIPYCITQSFLVNYVEAKGLAVSVSLFFPAYAIILMVLRLSLRRLFDKLPFKVFLFAGCLSSGGGIGALAFMENNIHLLLAAFFMAGGYGIMCSVCQSTAILLAGSGKRGLANGTYYIGLDLGLGLGPVIGGLLLGSVGVRWLYPVMLITLPAELAVYFFSGLRKAENV</sequence>
<evidence type="ECO:0000259" key="7">
    <source>
        <dbReference type="PROSITE" id="PS50850"/>
    </source>
</evidence>
<evidence type="ECO:0000256" key="6">
    <source>
        <dbReference type="SAM" id="Phobius"/>
    </source>
</evidence>
<feature type="transmembrane region" description="Helical" evidence="6">
    <location>
        <begin position="165"/>
        <end position="184"/>
    </location>
</feature>
<dbReference type="CDD" id="cd17489">
    <property type="entry name" value="MFS_YfcJ_like"/>
    <property type="match status" value="1"/>
</dbReference>
<dbReference type="InterPro" id="IPR020846">
    <property type="entry name" value="MFS_dom"/>
</dbReference>
<dbReference type="InterPro" id="IPR052714">
    <property type="entry name" value="MFS_Exporter"/>
</dbReference>
<dbReference type="GO" id="GO:0005886">
    <property type="term" value="C:plasma membrane"/>
    <property type="evidence" value="ECO:0007669"/>
    <property type="project" value="UniProtKB-SubCell"/>
</dbReference>
<feature type="transmembrane region" description="Helical" evidence="6">
    <location>
        <begin position="277"/>
        <end position="296"/>
    </location>
</feature>
<comment type="subcellular location">
    <subcellularLocation>
        <location evidence="1">Cell membrane</location>
        <topology evidence="1">Multi-pass membrane protein</topology>
    </subcellularLocation>
</comment>
<organism evidence="8 9">
    <name type="scientific">Candidatus Allocopromorpha excrementigallinarum</name>
    <dbReference type="NCBI Taxonomy" id="2840742"/>
    <lineage>
        <taxon>Bacteria</taxon>
        <taxon>Bacillati</taxon>
        <taxon>Bacillota</taxon>
        <taxon>Clostridia</taxon>
        <taxon>Eubacteriales</taxon>
        <taxon>Eubacteriaceae</taxon>
        <taxon>Eubacteriaceae incertae sedis</taxon>
        <taxon>Candidatus Allocopromorpha</taxon>
    </lineage>
</organism>
<evidence type="ECO:0000256" key="4">
    <source>
        <dbReference type="ARBA" id="ARBA00022989"/>
    </source>
</evidence>
<dbReference type="InterPro" id="IPR011701">
    <property type="entry name" value="MFS"/>
</dbReference>
<dbReference type="AlphaFoldDB" id="A0A9D1I1A2"/>
<evidence type="ECO:0000313" key="8">
    <source>
        <dbReference type="EMBL" id="HIU26117.1"/>
    </source>
</evidence>
<evidence type="ECO:0000313" key="9">
    <source>
        <dbReference type="Proteomes" id="UP000824090"/>
    </source>
</evidence>
<feature type="transmembrane region" description="Helical" evidence="6">
    <location>
        <begin position="139"/>
        <end position="159"/>
    </location>
</feature>
<keyword evidence="3 6" id="KW-0812">Transmembrane</keyword>